<proteinExistence type="predicted"/>
<gene>
    <name evidence="1" type="ORF">PHPALM_27642</name>
</gene>
<reference evidence="1 2" key="1">
    <citation type="journal article" date="2017" name="Genome Biol. Evol.">
        <title>Phytophthora megakarya and P. palmivora, closely related causal agents of cacao black pod rot, underwent increases in genome sizes and gene numbers by different mechanisms.</title>
        <authorList>
            <person name="Ali S.S."/>
            <person name="Shao J."/>
            <person name="Lary D.J."/>
            <person name="Kronmiller B."/>
            <person name="Shen D."/>
            <person name="Strem M.D."/>
            <person name="Amoako-Attah I."/>
            <person name="Akrofi A.Y."/>
            <person name="Begoude B.A."/>
            <person name="Ten Hoopen G.M."/>
            <person name="Coulibaly K."/>
            <person name="Kebe B.I."/>
            <person name="Melnick R.L."/>
            <person name="Guiltinan M.J."/>
            <person name="Tyler B.M."/>
            <person name="Meinhardt L.W."/>
            <person name="Bailey B.A."/>
        </authorList>
    </citation>
    <scope>NUCLEOTIDE SEQUENCE [LARGE SCALE GENOMIC DNA]</scope>
    <source>
        <strain evidence="2">sbr112.9</strain>
    </source>
</reference>
<dbReference type="Proteomes" id="UP000237271">
    <property type="component" value="Unassembled WGS sequence"/>
</dbReference>
<evidence type="ECO:0000313" key="2">
    <source>
        <dbReference type="Proteomes" id="UP000237271"/>
    </source>
</evidence>
<organism evidence="1 2">
    <name type="scientific">Phytophthora palmivora</name>
    <dbReference type="NCBI Taxonomy" id="4796"/>
    <lineage>
        <taxon>Eukaryota</taxon>
        <taxon>Sar</taxon>
        <taxon>Stramenopiles</taxon>
        <taxon>Oomycota</taxon>
        <taxon>Peronosporomycetes</taxon>
        <taxon>Peronosporales</taxon>
        <taxon>Peronosporaceae</taxon>
        <taxon>Phytophthora</taxon>
    </lineage>
</organism>
<evidence type="ECO:0000313" key="1">
    <source>
        <dbReference type="EMBL" id="POM63111.1"/>
    </source>
</evidence>
<accession>A0A2P4XC28</accession>
<sequence length="123" mass="14482">RPSWATVSRTRCANIPKVTFTSTEMCRRQRLLRRIRRLPPRRTLVQILQRLPHRVPPRPRRCPIMATLCRAIPKMVPKRAPHLSTLNRRTKAMTKVRRALRTRTMTTTRARMTTMMANTIVTT</sequence>
<dbReference type="AlphaFoldDB" id="A0A2P4XC28"/>
<keyword evidence="2" id="KW-1185">Reference proteome</keyword>
<feature type="non-terminal residue" evidence="1">
    <location>
        <position position="123"/>
    </location>
</feature>
<feature type="non-terminal residue" evidence="1">
    <location>
        <position position="1"/>
    </location>
</feature>
<comment type="caution">
    <text evidence="1">The sequence shown here is derived from an EMBL/GenBank/DDBJ whole genome shotgun (WGS) entry which is preliminary data.</text>
</comment>
<protein>
    <submittedName>
        <fullName evidence="1">Uncharacterized protein</fullName>
    </submittedName>
</protein>
<dbReference type="EMBL" id="NCKW01015306">
    <property type="protein sequence ID" value="POM63111.1"/>
    <property type="molecule type" value="Genomic_DNA"/>
</dbReference>
<name>A0A2P4XC28_9STRA</name>